<evidence type="ECO:0000256" key="3">
    <source>
        <dbReference type="ARBA" id="ARBA00023052"/>
    </source>
</evidence>
<reference evidence="5 6" key="1">
    <citation type="submission" date="2012-02" db="EMBL/GenBank/DDBJ databases">
        <title>Complete sequence of chromosome of Singulisphaera acidiphila DSM 18658.</title>
        <authorList>
            <consortium name="US DOE Joint Genome Institute (JGI-PGF)"/>
            <person name="Lucas S."/>
            <person name="Copeland A."/>
            <person name="Lapidus A."/>
            <person name="Glavina del Rio T."/>
            <person name="Dalin E."/>
            <person name="Tice H."/>
            <person name="Bruce D."/>
            <person name="Goodwin L."/>
            <person name="Pitluck S."/>
            <person name="Peters L."/>
            <person name="Ovchinnikova G."/>
            <person name="Chertkov O."/>
            <person name="Kyrpides N."/>
            <person name="Mavromatis K."/>
            <person name="Ivanova N."/>
            <person name="Brettin T."/>
            <person name="Detter J.C."/>
            <person name="Han C."/>
            <person name="Larimer F."/>
            <person name="Land M."/>
            <person name="Hauser L."/>
            <person name="Markowitz V."/>
            <person name="Cheng J.-F."/>
            <person name="Hugenholtz P."/>
            <person name="Woyke T."/>
            <person name="Wu D."/>
            <person name="Tindall B."/>
            <person name="Pomrenke H."/>
            <person name="Brambilla E."/>
            <person name="Klenk H.-P."/>
            <person name="Eisen J.A."/>
        </authorList>
    </citation>
    <scope>NUCLEOTIDE SEQUENCE [LARGE SCALE GENOMIC DNA]</scope>
    <source>
        <strain evidence="6">ATCC BAA-1392 / DSM 18658 / VKM B-2454 / MOB10</strain>
    </source>
</reference>
<dbReference type="PANTHER" id="PTHR43825:SF1">
    <property type="entry name" value="TRANSKETOLASE-LIKE PYRIMIDINE-BINDING DOMAIN-CONTAINING PROTEIN"/>
    <property type="match status" value="1"/>
</dbReference>
<dbReference type="AlphaFoldDB" id="L0DFM4"/>
<dbReference type="FunFam" id="3.40.50.970:FF:000129">
    <property type="entry name" value="Transketolase"/>
    <property type="match status" value="1"/>
</dbReference>
<proteinExistence type="inferred from homology"/>
<dbReference type="Gene3D" id="3.40.50.970">
    <property type="match status" value="1"/>
</dbReference>
<dbReference type="OrthoDB" id="9803371at2"/>
<dbReference type="SMART" id="SM00861">
    <property type="entry name" value="Transket_pyr"/>
    <property type="match status" value="1"/>
</dbReference>
<dbReference type="InterPro" id="IPR033248">
    <property type="entry name" value="Transketolase_C"/>
</dbReference>
<dbReference type="InterPro" id="IPR051157">
    <property type="entry name" value="PDH/Transketolase"/>
</dbReference>
<evidence type="ECO:0000313" key="5">
    <source>
        <dbReference type="EMBL" id="AGA27618.1"/>
    </source>
</evidence>
<dbReference type="STRING" id="886293.Sinac_3354"/>
<keyword evidence="6" id="KW-1185">Reference proteome</keyword>
<dbReference type="EMBL" id="CP003364">
    <property type="protein sequence ID" value="AGA27618.1"/>
    <property type="molecule type" value="Genomic_DNA"/>
</dbReference>
<comment type="cofactor">
    <cofactor evidence="1">
        <name>thiamine diphosphate</name>
        <dbReference type="ChEBI" id="CHEBI:58937"/>
    </cofactor>
</comment>
<dbReference type="RefSeq" id="WP_015246763.1">
    <property type="nucleotide sequence ID" value="NC_019892.1"/>
</dbReference>
<evidence type="ECO:0000313" key="6">
    <source>
        <dbReference type="Proteomes" id="UP000010798"/>
    </source>
</evidence>
<gene>
    <name evidence="5" type="ordered locus">Sinac_3354</name>
</gene>
<evidence type="ECO:0000256" key="1">
    <source>
        <dbReference type="ARBA" id="ARBA00001964"/>
    </source>
</evidence>
<sequence length="326" mass="33886">MAGASSAVQSKRELGKATRDAFGRALEALGAEHTDLVVVDADVSNSTRTEWFGKKYPDRFFNIGIAESNLVGVAGGLASAGKMSLIASFAAFVTCNAYDQLRMSVAYPRLNVKVVGSHAGISIGEDGASQMGIEDVSLTCSLPGFVVLVPADDVSAQAATAAMLQYKGPVYLRVGRPEVPRIYTEGNVPFTIGKANQLRQGTDVTLIANGLMVAPTLDAAEALAAEGINARVLDMHTVKPIDLDALRAAAEQTGALVVAEEHMAHGGLGSVVAMNVAEIKPVPIRYVNLGDQFGESGTPDALIEKFGMTAANVIKAAKAAVAAKKS</sequence>
<organism evidence="5 6">
    <name type="scientific">Singulisphaera acidiphila (strain ATCC BAA-1392 / DSM 18658 / VKM B-2454 / MOB10)</name>
    <dbReference type="NCBI Taxonomy" id="886293"/>
    <lineage>
        <taxon>Bacteria</taxon>
        <taxon>Pseudomonadati</taxon>
        <taxon>Planctomycetota</taxon>
        <taxon>Planctomycetia</taxon>
        <taxon>Isosphaerales</taxon>
        <taxon>Isosphaeraceae</taxon>
        <taxon>Singulisphaera</taxon>
    </lineage>
</organism>
<keyword evidence="3" id="KW-0786">Thiamine pyrophosphate</keyword>
<dbReference type="SUPFAM" id="SSF52518">
    <property type="entry name" value="Thiamin diphosphate-binding fold (THDP-binding)"/>
    <property type="match status" value="1"/>
</dbReference>
<dbReference type="CDD" id="cd07033">
    <property type="entry name" value="TPP_PYR_DXS_TK_like"/>
    <property type="match status" value="1"/>
</dbReference>
<dbReference type="Pfam" id="PF02779">
    <property type="entry name" value="Transket_pyr"/>
    <property type="match status" value="1"/>
</dbReference>
<dbReference type="KEGG" id="saci:Sinac_3354"/>
<dbReference type="Pfam" id="PF02780">
    <property type="entry name" value="Transketolase_C"/>
    <property type="match status" value="1"/>
</dbReference>
<dbReference type="HOGENOM" id="CLU_009227_1_1_0"/>
<protein>
    <submittedName>
        <fullName evidence="5">Transketolase, alpha subunit</fullName>
    </submittedName>
</protein>
<dbReference type="Gene3D" id="3.40.50.920">
    <property type="match status" value="1"/>
</dbReference>
<dbReference type="InterPro" id="IPR005475">
    <property type="entry name" value="Transketolase-like_Pyr-bd"/>
</dbReference>
<feature type="domain" description="Transketolase-like pyrimidine-binding" evidence="4">
    <location>
        <begin position="16"/>
        <end position="182"/>
    </location>
</feature>
<dbReference type="SUPFAM" id="SSF52922">
    <property type="entry name" value="TK C-terminal domain-like"/>
    <property type="match status" value="1"/>
</dbReference>
<dbReference type="Proteomes" id="UP000010798">
    <property type="component" value="Chromosome"/>
</dbReference>
<dbReference type="eggNOG" id="COG3958">
    <property type="taxonomic scope" value="Bacteria"/>
</dbReference>
<evidence type="ECO:0000259" key="4">
    <source>
        <dbReference type="SMART" id="SM00861"/>
    </source>
</evidence>
<comment type="similarity">
    <text evidence="2">Belongs to the transketolase family.</text>
</comment>
<dbReference type="InterPro" id="IPR009014">
    <property type="entry name" value="Transketo_C/PFOR_II"/>
</dbReference>
<accession>L0DFM4</accession>
<dbReference type="PANTHER" id="PTHR43825">
    <property type="entry name" value="PYRUVATE DEHYDROGENASE E1 COMPONENT"/>
    <property type="match status" value="1"/>
</dbReference>
<evidence type="ECO:0000256" key="2">
    <source>
        <dbReference type="ARBA" id="ARBA00007131"/>
    </source>
</evidence>
<dbReference type="InterPro" id="IPR029061">
    <property type="entry name" value="THDP-binding"/>
</dbReference>
<name>L0DFM4_SINAD</name>